<dbReference type="AlphaFoldDB" id="A0A8S0PXT9"/>
<dbReference type="EMBL" id="CACTIH010000184">
    <property type="protein sequence ID" value="CAA2956359.1"/>
    <property type="molecule type" value="Genomic_DNA"/>
</dbReference>
<dbReference type="Gramene" id="OE9A013637T1">
    <property type="protein sequence ID" value="OE9A013637C1"/>
    <property type="gene ID" value="OE9A013637"/>
</dbReference>
<organism evidence="1 2">
    <name type="scientific">Olea europaea subsp. europaea</name>
    <dbReference type="NCBI Taxonomy" id="158383"/>
    <lineage>
        <taxon>Eukaryota</taxon>
        <taxon>Viridiplantae</taxon>
        <taxon>Streptophyta</taxon>
        <taxon>Embryophyta</taxon>
        <taxon>Tracheophyta</taxon>
        <taxon>Spermatophyta</taxon>
        <taxon>Magnoliopsida</taxon>
        <taxon>eudicotyledons</taxon>
        <taxon>Gunneridae</taxon>
        <taxon>Pentapetalae</taxon>
        <taxon>asterids</taxon>
        <taxon>lamiids</taxon>
        <taxon>Lamiales</taxon>
        <taxon>Oleaceae</taxon>
        <taxon>Oleeae</taxon>
        <taxon>Olea</taxon>
    </lineage>
</organism>
<proteinExistence type="predicted"/>
<evidence type="ECO:0000313" key="1">
    <source>
        <dbReference type="EMBL" id="CAA2956359.1"/>
    </source>
</evidence>
<dbReference type="OrthoDB" id="10263345at2759"/>
<sequence>MQSNNPPALPFPLSPLVLFNAGDLSEGGFEVSRFLFLGSLLFSRGGGGMDLSKVGEKILSSVRSARSLGLLPSPSDRPE</sequence>
<protein>
    <submittedName>
        <fullName evidence="1">Uncharacterized protein</fullName>
    </submittedName>
</protein>
<keyword evidence="2" id="KW-1185">Reference proteome</keyword>
<dbReference type="Proteomes" id="UP000594638">
    <property type="component" value="Unassembled WGS sequence"/>
</dbReference>
<accession>A0A8S0PXT9</accession>
<reference evidence="1 2" key="1">
    <citation type="submission" date="2019-12" db="EMBL/GenBank/DDBJ databases">
        <authorList>
            <person name="Alioto T."/>
            <person name="Alioto T."/>
            <person name="Gomez Garrido J."/>
        </authorList>
    </citation>
    <scope>NUCLEOTIDE SEQUENCE [LARGE SCALE GENOMIC DNA]</scope>
</reference>
<comment type="caution">
    <text evidence="1">The sequence shown here is derived from an EMBL/GenBank/DDBJ whole genome shotgun (WGS) entry which is preliminary data.</text>
</comment>
<name>A0A8S0PXT9_OLEEU</name>
<gene>
    <name evidence="1" type="ORF">OLEA9_A013637</name>
</gene>
<feature type="non-terminal residue" evidence="1">
    <location>
        <position position="79"/>
    </location>
</feature>
<evidence type="ECO:0000313" key="2">
    <source>
        <dbReference type="Proteomes" id="UP000594638"/>
    </source>
</evidence>